<organism evidence="2 3">
    <name type="scientific">Orchesella dallaii</name>
    <dbReference type="NCBI Taxonomy" id="48710"/>
    <lineage>
        <taxon>Eukaryota</taxon>
        <taxon>Metazoa</taxon>
        <taxon>Ecdysozoa</taxon>
        <taxon>Arthropoda</taxon>
        <taxon>Hexapoda</taxon>
        <taxon>Collembola</taxon>
        <taxon>Entomobryomorpha</taxon>
        <taxon>Entomobryoidea</taxon>
        <taxon>Orchesellidae</taxon>
        <taxon>Orchesellinae</taxon>
        <taxon>Orchesella</taxon>
    </lineage>
</organism>
<sequence length="404" mass="45755">MKSPLILLAYRLNQSIQTFLFPAYFIYWDEKVEKWKLFNKNEKLKLIPYLIGSFGIVGVIGIGAGIFMAFALYHSPNILPFEEVVLFTFFYLATPISVLCDMAIFLFGEDLIALTNWYIKFDWNGSNKKIRISSSTIEQELRKIWRGEEHWLGLLLTIAVITLFIDATFLPFGVLYFNLDPFYFVLKVVSRLLGLEKNMALGTGIFVRYVLINYTLQAMFLNARAIILTSFQIAFSTLTHISKMESKGNQFNEDVLLENRMLSVAIATNTRFFEFILGGVIAIGFIFLGVGCNVFLFGIKGWSNVFIPAMALLFTVSMVGGLHLTFDVGSSVNKKSLKIKENWKKCLMGCGRGKKKLFMKLIRSFRPHAIPVGVVGTLNGNSKMDFMDATLNYIFNVFVGAQEA</sequence>
<dbReference type="EMBL" id="CAXLJM020000141">
    <property type="protein sequence ID" value="CAL8140855.1"/>
    <property type="molecule type" value="Genomic_DNA"/>
</dbReference>
<evidence type="ECO:0000313" key="2">
    <source>
        <dbReference type="EMBL" id="CAL8140855.1"/>
    </source>
</evidence>
<accession>A0ABP1S1E9</accession>
<evidence type="ECO:0000313" key="3">
    <source>
        <dbReference type="Proteomes" id="UP001642540"/>
    </source>
</evidence>
<feature type="transmembrane region" description="Helical" evidence="1">
    <location>
        <begin position="6"/>
        <end position="28"/>
    </location>
</feature>
<comment type="caution">
    <text evidence="2">The sequence shown here is derived from an EMBL/GenBank/DDBJ whole genome shotgun (WGS) entry which is preliminary data.</text>
</comment>
<feature type="transmembrane region" description="Helical" evidence="1">
    <location>
        <begin position="85"/>
        <end position="107"/>
    </location>
</feature>
<keyword evidence="1" id="KW-0812">Transmembrane</keyword>
<feature type="transmembrane region" description="Helical" evidence="1">
    <location>
        <begin position="49"/>
        <end position="73"/>
    </location>
</feature>
<evidence type="ECO:0008006" key="4">
    <source>
        <dbReference type="Google" id="ProtNLM"/>
    </source>
</evidence>
<name>A0ABP1S1E9_9HEXA</name>
<dbReference type="Proteomes" id="UP001642540">
    <property type="component" value="Unassembled WGS sequence"/>
</dbReference>
<keyword evidence="1" id="KW-1133">Transmembrane helix</keyword>
<keyword evidence="1" id="KW-0472">Membrane</keyword>
<gene>
    <name evidence="2" type="ORF">ODALV1_LOCUS28457</name>
</gene>
<feature type="transmembrane region" description="Helical" evidence="1">
    <location>
        <begin position="151"/>
        <end position="179"/>
    </location>
</feature>
<keyword evidence="3" id="KW-1185">Reference proteome</keyword>
<feature type="transmembrane region" description="Helical" evidence="1">
    <location>
        <begin position="199"/>
        <end position="216"/>
    </location>
</feature>
<feature type="transmembrane region" description="Helical" evidence="1">
    <location>
        <begin position="305"/>
        <end position="326"/>
    </location>
</feature>
<reference evidence="2 3" key="1">
    <citation type="submission" date="2024-08" db="EMBL/GenBank/DDBJ databases">
        <authorList>
            <person name="Cucini C."/>
            <person name="Frati F."/>
        </authorList>
    </citation>
    <scope>NUCLEOTIDE SEQUENCE [LARGE SCALE GENOMIC DNA]</scope>
</reference>
<evidence type="ECO:0000256" key="1">
    <source>
        <dbReference type="SAM" id="Phobius"/>
    </source>
</evidence>
<proteinExistence type="predicted"/>
<protein>
    <recommendedName>
        <fullName evidence="4">Odorant receptor</fullName>
    </recommendedName>
</protein>
<feature type="transmembrane region" description="Helical" evidence="1">
    <location>
        <begin position="275"/>
        <end position="299"/>
    </location>
</feature>